<dbReference type="SUPFAM" id="SSF54427">
    <property type="entry name" value="NTF2-like"/>
    <property type="match status" value="1"/>
</dbReference>
<dbReference type="EMBL" id="BAAAEJ010000001">
    <property type="protein sequence ID" value="GAA0377809.1"/>
    <property type="molecule type" value="Genomic_DNA"/>
</dbReference>
<dbReference type="RefSeq" id="WP_167178922.1">
    <property type="nucleotide sequence ID" value="NZ_BAAAEJ010000001.1"/>
</dbReference>
<dbReference type="Proteomes" id="UP001500791">
    <property type="component" value="Unassembled WGS sequence"/>
</dbReference>
<accession>A0ABN0XZX5</accession>
<reference evidence="2 3" key="1">
    <citation type="journal article" date="2019" name="Int. J. Syst. Evol. Microbiol.">
        <title>The Global Catalogue of Microorganisms (GCM) 10K type strain sequencing project: providing services to taxonomists for standard genome sequencing and annotation.</title>
        <authorList>
            <consortium name="The Broad Institute Genomics Platform"/>
            <consortium name="The Broad Institute Genome Sequencing Center for Infectious Disease"/>
            <person name="Wu L."/>
            <person name="Ma J."/>
        </authorList>
    </citation>
    <scope>NUCLEOTIDE SEQUENCE [LARGE SCALE GENOMIC DNA]</scope>
    <source>
        <strain evidence="2 3">JCM 13476</strain>
    </source>
</reference>
<evidence type="ECO:0000313" key="2">
    <source>
        <dbReference type="EMBL" id="GAA0377809.1"/>
    </source>
</evidence>
<organism evidence="2 3">
    <name type="scientific">Brevundimonas terrae</name>
    <dbReference type="NCBI Taxonomy" id="363631"/>
    <lineage>
        <taxon>Bacteria</taxon>
        <taxon>Pseudomonadati</taxon>
        <taxon>Pseudomonadota</taxon>
        <taxon>Alphaproteobacteria</taxon>
        <taxon>Caulobacterales</taxon>
        <taxon>Caulobacteraceae</taxon>
        <taxon>Brevundimonas</taxon>
    </lineage>
</organism>
<dbReference type="InterPro" id="IPR032710">
    <property type="entry name" value="NTF2-like_dom_sf"/>
</dbReference>
<protein>
    <submittedName>
        <fullName evidence="2">Nuclear transport factor 2 family protein</fullName>
    </submittedName>
</protein>
<comment type="caution">
    <text evidence="2">The sequence shown here is derived from an EMBL/GenBank/DDBJ whole genome shotgun (WGS) entry which is preliminary data.</text>
</comment>
<dbReference type="Pfam" id="PF12680">
    <property type="entry name" value="SnoaL_2"/>
    <property type="match status" value="1"/>
</dbReference>
<name>A0ABN0XZX5_9CAUL</name>
<gene>
    <name evidence="2" type="ORF">GCM10009093_01170</name>
</gene>
<evidence type="ECO:0000259" key="1">
    <source>
        <dbReference type="Pfam" id="PF12680"/>
    </source>
</evidence>
<dbReference type="Gene3D" id="3.10.450.50">
    <property type="match status" value="1"/>
</dbReference>
<sequence>MSDPVHMTSVVQAYIDGFARADAASIAVLYADDATVRDPANSPPITGREAIHAFYARAMDKDIRLTLNGPVRIAGNVAAFAFRIDMKRDGKPATIDAIDTFEFAPDGLITAMHAYWGPTNLQFIQEPK</sequence>
<feature type="domain" description="SnoaL-like" evidence="1">
    <location>
        <begin position="11"/>
        <end position="111"/>
    </location>
</feature>
<dbReference type="InterPro" id="IPR037401">
    <property type="entry name" value="SnoaL-like"/>
</dbReference>
<proteinExistence type="predicted"/>
<keyword evidence="3" id="KW-1185">Reference proteome</keyword>
<evidence type="ECO:0000313" key="3">
    <source>
        <dbReference type="Proteomes" id="UP001500791"/>
    </source>
</evidence>